<evidence type="ECO:0000313" key="2">
    <source>
        <dbReference type="EMBL" id="MCB8883469.1"/>
    </source>
</evidence>
<dbReference type="Pfam" id="PF06564">
    <property type="entry name" value="CBP_BcsQ"/>
    <property type="match status" value="1"/>
</dbReference>
<dbReference type="RefSeq" id="WP_227310122.1">
    <property type="nucleotide sequence ID" value="NZ_JAESVA010000013.1"/>
</dbReference>
<keyword evidence="3" id="KW-1185">Reference proteome</keyword>
<dbReference type="CDD" id="cd02042">
    <property type="entry name" value="ParAB_family"/>
    <property type="match status" value="1"/>
</dbReference>
<dbReference type="EMBL" id="JAESVA010000013">
    <property type="protein sequence ID" value="MCB8883469.1"/>
    <property type="molecule type" value="Genomic_DNA"/>
</dbReference>
<protein>
    <submittedName>
        <fullName evidence="2">AAA family ATPase</fullName>
    </submittedName>
</protein>
<dbReference type="SUPFAM" id="SSF52540">
    <property type="entry name" value="P-loop containing nucleoside triphosphate hydrolases"/>
    <property type="match status" value="1"/>
</dbReference>
<dbReference type="InterPro" id="IPR027417">
    <property type="entry name" value="P-loop_NTPase"/>
</dbReference>
<name>A0A964E6D3_9PROT</name>
<evidence type="ECO:0000256" key="1">
    <source>
        <dbReference type="SAM" id="MobiDB-lite"/>
    </source>
</evidence>
<gene>
    <name evidence="2" type="ORF">ACELLULO517_24690</name>
</gene>
<dbReference type="Proteomes" id="UP000721844">
    <property type="component" value="Unassembled WGS sequence"/>
</dbReference>
<dbReference type="AlphaFoldDB" id="A0A964E6D3"/>
<feature type="region of interest" description="Disordered" evidence="1">
    <location>
        <begin position="260"/>
        <end position="282"/>
    </location>
</feature>
<reference evidence="2 3" key="1">
    <citation type="journal article" date="2021" name="Microorganisms">
        <title>Acidisoma silvae sp. nov. and Acidisomacellulosilytica sp. nov., Two Acidophilic Bacteria Isolated from Decaying Wood, Hydrolyzing Cellulose and Producing Poly-3-hydroxybutyrate.</title>
        <authorList>
            <person name="Mieszkin S."/>
            <person name="Pouder E."/>
            <person name="Uroz S."/>
            <person name="Simon-Colin C."/>
            <person name="Alain K."/>
        </authorList>
    </citation>
    <scope>NUCLEOTIDE SEQUENCE [LARGE SCALE GENOMIC DNA]</scope>
    <source>
        <strain evidence="2 3">HW T5.17</strain>
    </source>
</reference>
<dbReference type="InterPro" id="IPR017746">
    <property type="entry name" value="Cellulose_synthase_operon_BcsQ"/>
</dbReference>
<dbReference type="PANTHER" id="PTHR13696">
    <property type="entry name" value="P-LOOP CONTAINING NUCLEOSIDE TRIPHOSPHATE HYDROLASE"/>
    <property type="match status" value="1"/>
</dbReference>
<accession>A0A964E6D3</accession>
<sequence length="282" mass="29730">MPLIVFASPKGGVGKTTLAANTAHEFARAGYRVVALDLDTQNALGMHFGADPYERAGFITSLKTAPDPRRAWQMHLQMTPSGIALLAHGHTTFQQSFAINADLIEQPALLLAPLRDILADPEVVIIVDTPPGPGVASSVVATLADFMVVVLLSDAASIVQLPKIDGRGMYRSAAGTPFPIERTGFIVNQIDMRSRLSRAAAEAAERHLGTRLLGRVYRDEHVPEALARQSSVNGYAPGSKAAQDITAIAQRIVAMMSAGPQPHAVAEDGAAPSADAPTATQS</sequence>
<dbReference type="InterPro" id="IPR050678">
    <property type="entry name" value="DNA_Partitioning_ATPase"/>
</dbReference>
<dbReference type="Gene3D" id="3.40.50.300">
    <property type="entry name" value="P-loop containing nucleotide triphosphate hydrolases"/>
    <property type="match status" value="1"/>
</dbReference>
<evidence type="ECO:0000313" key="3">
    <source>
        <dbReference type="Proteomes" id="UP000721844"/>
    </source>
</evidence>
<proteinExistence type="predicted"/>
<organism evidence="2 3">
    <name type="scientific">Acidisoma cellulosilyticum</name>
    <dbReference type="NCBI Taxonomy" id="2802395"/>
    <lineage>
        <taxon>Bacteria</taxon>
        <taxon>Pseudomonadati</taxon>
        <taxon>Pseudomonadota</taxon>
        <taxon>Alphaproteobacteria</taxon>
        <taxon>Acetobacterales</taxon>
        <taxon>Acidocellaceae</taxon>
        <taxon>Acidisoma</taxon>
    </lineage>
</organism>
<dbReference type="PANTHER" id="PTHR13696:SF52">
    <property type="entry name" value="PARA FAMILY PROTEIN CT_582"/>
    <property type="match status" value="1"/>
</dbReference>
<comment type="caution">
    <text evidence="2">The sequence shown here is derived from an EMBL/GenBank/DDBJ whole genome shotgun (WGS) entry which is preliminary data.</text>
</comment>